<keyword evidence="1" id="KW-0472">Membrane</keyword>
<organism evidence="2">
    <name type="scientific">Salvia splendens</name>
    <name type="common">Scarlet sage</name>
    <dbReference type="NCBI Taxonomy" id="180675"/>
    <lineage>
        <taxon>Eukaryota</taxon>
        <taxon>Viridiplantae</taxon>
        <taxon>Streptophyta</taxon>
        <taxon>Embryophyta</taxon>
        <taxon>Tracheophyta</taxon>
        <taxon>Spermatophyta</taxon>
        <taxon>Magnoliopsida</taxon>
        <taxon>eudicotyledons</taxon>
        <taxon>Gunneridae</taxon>
        <taxon>Pentapetalae</taxon>
        <taxon>asterids</taxon>
        <taxon>lamiids</taxon>
        <taxon>Lamiales</taxon>
        <taxon>Lamiaceae</taxon>
        <taxon>Nepetoideae</taxon>
        <taxon>Mentheae</taxon>
        <taxon>Salviinae</taxon>
        <taxon>Salvia</taxon>
        <taxon>Salvia subgen. Calosphace</taxon>
        <taxon>core Calosphace</taxon>
    </lineage>
</organism>
<reference evidence="2" key="2">
    <citation type="submission" date="2020-08" db="EMBL/GenBank/DDBJ databases">
        <title>Plant Genome Project.</title>
        <authorList>
            <person name="Zhang R.-G."/>
        </authorList>
    </citation>
    <scope>NUCLEOTIDE SEQUENCE</scope>
    <source>
        <strain evidence="2">Huo1</strain>
        <tissue evidence="2">Leaf</tissue>
    </source>
</reference>
<feature type="transmembrane region" description="Helical" evidence="1">
    <location>
        <begin position="91"/>
        <end position="109"/>
    </location>
</feature>
<dbReference type="Proteomes" id="UP000298416">
    <property type="component" value="Unassembled WGS sequence"/>
</dbReference>
<dbReference type="EMBL" id="PNBA02000015">
    <property type="protein sequence ID" value="KAG6397837.1"/>
    <property type="molecule type" value="Genomic_DNA"/>
</dbReference>
<dbReference type="PANTHER" id="PTHR31168:SF30">
    <property type="entry name" value="DUF599 DOMAIN-CONTAINING PROTEIN"/>
    <property type="match status" value="1"/>
</dbReference>
<reference evidence="2" key="1">
    <citation type="submission" date="2018-01" db="EMBL/GenBank/DDBJ databases">
        <authorList>
            <person name="Mao J.F."/>
        </authorList>
    </citation>
    <scope>NUCLEOTIDE SEQUENCE</scope>
    <source>
        <strain evidence="2">Huo1</strain>
        <tissue evidence="2">Leaf</tissue>
    </source>
</reference>
<sequence>MVHWNKDYLDLILVPLGLLLMFGYHLVLLYRYLRCPQTTVIGYENHNKRAWVRKMFQIKIEDRGFAISVLSSNASTATSLASISLVLTSLIGAWVGSSSVNLFTSRYIYGSRSPALVYIKYLSLLFCFLVAFGCFVQTARYLVHANFLISMPDNDIPVGCVEKEVIMGSNFWVMGLRSVYFAVNLLMWVFGPIPMLACSVAMVVVLVTLDINTTPLHQYNK</sequence>
<dbReference type="Pfam" id="PF04654">
    <property type="entry name" value="DUF599"/>
    <property type="match status" value="1"/>
</dbReference>
<evidence type="ECO:0000256" key="1">
    <source>
        <dbReference type="SAM" id="Phobius"/>
    </source>
</evidence>
<dbReference type="OrthoDB" id="665451at2759"/>
<evidence type="ECO:0000313" key="3">
    <source>
        <dbReference type="Proteomes" id="UP000298416"/>
    </source>
</evidence>
<dbReference type="InterPro" id="IPR006747">
    <property type="entry name" value="DUF599"/>
</dbReference>
<proteinExistence type="predicted"/>
<feature type="transmembrane region" description="Helical" evidence="1">
    <location>
        <begin position="64"/>
        <end position="85"/>
    </location>
</feature>
<comment type="caution">
    <text evidence="2">The sequence shown here is derived from an EMBL/GenBank/DDBJ whole genome shotgun (WGS) entry which is preliminary data.</text>
</comment>
<dbReference type="PANTHER" id="PTHR31168">
    <property type="entry name" value="OS02G0292800 PROTEIN"/>
    <property type="match status" value="1"/>
</dbReference>
<protein>
    <submittedName>
        <fullName evidence="2">Uncharacterized protein</fullName>
    </submittedName>
</protein>
<keyword evidence="1" id="KW-0812">Transmembrane</keyword>
<gene>
    <name evidence="2" type="ORF">SASPL_139286</name>
</gene>
<feature type="transmembrane region" description="Helical" evidence="1">
    <location>
        <begin position="12"/>
        <end position="33"/>
    </location>
</feature>
<evidence type="ECO:0000313" key="2">
    <source>
        <dbReference type="EMBL" id="KAG6397837.1"/>
    </source>
</evidence>
<keyword evidence="3" id="KW-1185">Reference proteome</keyword>
<accession>A0A8X8WMW1</accession>
<dbReference type="AlphaFoldDB" id="A0A8X8WMW1"/>
<name>A0A8X8WMW1_SALSN</name>
<feature type="transmembrane region" description="Helical" evidence="1">
    <location>
        <begin position="121"/>
        <end position="143"/>
    </location>
</feature>
<keyword evidence="1" id="KW-1133">Transmembrane helix</keyword>
<feature type="transmembrane region" description="Helical" evidence="1">
    <location>
        <begin position="185"/>
        <end position="209"/>
    </location>
</feature>